<sequence>MRNLPTERVPRRLRGAALSTLVFLAVVVACSETGADAGPRFDDETTEGVVTELTCMKHQPRAPGPRYTDDSIRRTDETLALLRYYTANGSKPYCDGGDVTDIDRQWIDVYIALGADEEKVKRP</sequence>
<evidence type="ECO:0000313" key="3">
    <source>
        <dbReference type="Proteomes" id="UP000028492"/>
    </source>
</evidence>
<dbReference type="AlphaFoldDB" id="A0A075UJE2"/>
<proteinExistence type="predicted"/>
<keyword evidence="1" id="KW-0732">Signal</keyword>
<dbReference type="PROSITE" id="PS51257">
    <property type="entry name" value="PROKAR_LIPOPROTEIN"/>
    <property type="match status" value="1"/>
</dbReference>
<dbReference type="HOGENOM" id="CLU_2153027_0_0_11"/>
<keyword evidence="3" id="KW-1185">Reference proteome</keyword>
<evidence type="ECO:0000256" key="1">
    <source>
        <dbReference type="SAM" id="SignalP"/>
    </source>
</evidence>
<dbReference type="STRING" id="208439.AJAP_06295"/>
<evidence type="ECO:0000313" key="2">
    <source>
        <dbReference type="EMBL" id="AIG74177.1"/>
    </source>
</evidence>
<dbReference type="KEGG" id="aja:AJAP_06295"/>
<accession>A0A075UJE2</accession>
<dbReference type="RefSeq" id="WP_051972358.1">
    <property type="nucleotide sequence ID" value="NZ_CP008953.1"/>
</dbReference>
<dbReference type="eggNOG" id="ENOG502ZSES">
    <property type="taxonomic scope" value="Bacteria"/>
</dbReference>
<protein>
    <submittedName>
        <fullName evidence="2">Conserved putative secreted protein</fullName>
    </submittedName>
</protein>
<name>A0A075UJE2_9PSEU</name>
<feature type="signal peptide" evidence="1">
    <location>
        <begin position="1"/>
        <end position="31"/>
    </location>
</feature>
<gene>
    <name evidence="2" type="ORF">AJAP_06295</name>
</gene>
<organism evidence="2 3">
    <name type="scientific">Amycolatopsis japonica</name>
    <dbReference type="NCBI Taxonomy" id="208439"/>
    <lineage>
        <taxon>Bacteria</taxon>
        <taxon>Bacillati</taxon>
        <taxon>Actinomycetota</taxon>
        <taxon>Actinomycetes</taxon>
        <taxon>Pseudonocardiales</taxon>
        <taxon>Pseudonocardiaceae</taxon>
        <taxon>Amycolatopsis</taxon>
        <taxon>Amycolatopsis japonica group</taxon>
    </lineage>
</organism>
<feature type="chain" id="PRO_5001709851" evidence="1">
    <location>
        <begin position="32"/>
        <end position="123"/>
    </location>
</feature>
<dbReference type="EMBL" id="CP008953">
    <property type="protein sequence ID" value="AIG74177.1"/>
    <property type="molecule type" value="Genomic_DNA"/>
</dbReference>
<dbReference type="Proteomes" id="UP000028492">
    <property type="component" value="Chromosome"/>
</dbReference>
<reference evidence="2 3" key="1">
    <citation type="journal article" date="2014" name="J. Biotechnol.">
        <title>Complete genome sequence of the actinobacterium Amycolatopsis japonica MG417-CF17(T) (=DSM 44213T) producing (S,S)-N,N'-ethylenediaminedisuccinic acid.</title>
        <authorList>
            <person name="Stegmann E."/>
            <person name="Albersmeier A."/>
            <person name="Spohn M."/>
            <person name="Gert H."/>
            <person name="Weber T."/>
            <person name="Wohlleben W."/>
            <person name="Kalinowski J."/>
            <person name="Ruckert C."/>
        </authorList>
    </citation>
    <scope>NUCLEOTIDE SEQUENCE [LARGE SCALE GENOMIC DNA]</scope>
    <source>
        <strain evidence="3">MG417-CF17 (DSM 44213)</strain>
    </source>
</reference>